<evidence type="ECO:0000256" key="1">
    <source>
        <dbReference type="SAM" id="MobiDB-lite"/>
    </source>
</evidence>
<dbReference type="Proteomes" id="UP000786811">
    <property type="component" value="Unassembled WGS sequence"/>
</dbReference>
<feature type="compositionally biased region" description="Polar residues" evidence="1">
    <location>
        <begin position="730"/>
        <end position="744"/>
    </location>
</feature>
<feature type="compositionally biased region" description="Polar residues" evidence="1">
    <location>
        <begin position="791"/>
        <end position="815"/>
    </location>
</feature>
<feature type="region of interest" description="Disordered" evidence="1">
    <location>
        <begin position="649"/>
        <end position="693"/>
    </location>
</feature>
<evidence type="ECO:0000313" key="3">
    <source>
        <dbReference type="EMBL" id="CAG5100215.1"/>
    </source>
</evidence>
<feature type="region of interest" description="Disordered" evidence="1">
    <location>
        <begin position="722"/>
        <end position="744"/>
    </location>
</feature>
<keyword evidence="4" id="KW-1185">Reference proteome</keyword>
<reference evidence="3" key="1">
    <citation type="submission" date="2021-04" db="EMBL/GenBank/DDBJ databases">
        <authorList>
            <person name="Chebbi M.A.C M."/>
        </authorList>
    </citation>
    <scope>NUCLEOTIDE SEQUENCE</scope>
</reference>
<sequence>MRTTTVVALVLAITVQSAHSYLGLNLGLSAEKSLDIGGFLGGILGKVKVDKSLKVNAGHGNGISIQKEGMISLGGNKWGFEKSGSASIGGSQGEITTTGHGGGSINIEGQGGYAQDQQSIHNEGHLHQNGGYEIGTQGNLIQNLGHYEKHSSEQNTHLDSSSSHFEQHGFQQSGSGQLTGHSGHVENSNIGFEHGFQQSGLGQLPGHSGHVHTGHVDNSNVAFGQQGFQQSGHDQIGDIFLVNQDKKSGNVHISSTGQSIIDVQQHGIEESNLGQTTGHSAHQTGGIIYELNTQGQKSENVHTGHVDNPNVGFEQHGFQQSGSGQLTGHSGHVHTGHVDNPNVGFEQYGFQQSGSGQLTGYSGHVHTGHVDNPNGGFGQQRFQQSGSGQLTGHSGHVHTGHVDNPNVASGQQGFEQSGHGQIGDIFLVNEDKKSGNVHISSTGQSKIDVQQHGIEESNLGQTTGHSAHQTGGIIYDLNTQIQKGENVHTGHVDSNDDIGQQGSWESNLGQIAGHSVHQTDGINYELNTEGKKGNNVHIGHVDSNGHFGQQGRGEPDYVHGKVKGSKQAGDIIVVIKDQNDGNVDKSNDRNQNNHFGQHGIDSNYDHIVIDGSQQGDIIVVIKDKNREKVHGSHDKNANIKFEEGVAQSGSSHVIGSSEHKTNDYNPIITDQSSGTVHNSQGSIKSDWSQVTGHSEEMTNDYDFKLHGQDSENVRNILSQNSKVNSEHGSVRGQSQTQSQFGDNQVQSQVQFGKGKDSEGSGLNKIFGFHKAGEILFGFEKPVGHDSHNKIEQNSNGHININRESSEEGSINVGSSVTGNKNSLIIANKDDHTPNIKVGVNNQNSAKESVSEESSLSLSHGSEYSSIVGVGQHANVHDSTGQIEVTKEMLNVGKTSHHSESSESSTHLKQGLWNSDFGFDKKVEKQSKVEISHHQKSSSLANHSQSSVQHDSHSSDSSSSHISSSHLKSSHSSSKFHQSMSSSHIGNLENSGNSGEGVIDIRVKP</sequence>
<accession>A0A8J2HN92</accession>
<keyword evidence="2" id="KW-0732">Signal</keyword>
<protein>
    <submittedName>
        <fullName evidence="3">Uncharacterized protein</fullName>
    </submittedName>
</protein>
<feature type="compositionally biased region" description="Polar residues" evidence="1">
    <location>
        <begin position="84"/>
        <end position="98"/>
    </location>
</feature>
<dbReference type="AlphaFoldDB" id="A0A8J2HN92"/>
<proteinExistence type="predicted"/>
<evidence type="ECO:0000313" key="4">
    <source>
        <dbReference type="Proteomes" id="UP000786811"/>
    </source>
</evidence>
<gene>
    <name evidence="3" type="ORF">HICCMSTLAB_LOCUS9442</name>
</gene>
<feature type="region of interest" description="Disordered" evidence="1">
    <location>
        <begin position="579"/>
        <end position="601"/>
    </location>
</feature>
<feature type="region of interest" description="Disordered" evidence="1">
    <location>
        <begin position="84"/>
        <end position="114"/>
    </location>
</feature>
<feature type="compositionally biased region" description="Low complexity" evidence="1">
    <location>
        <begin position="942"/>
        <end position="996"/>
    </location>
</feature>
<dbReference type="EMBL" id="CAJNRD030001122">
    <property type="protein sequence ID" value="CAG5100215.1"/>
    <property type="molecule type" value="Genomic_DNA"/>
</dbReference>
<feature type="region of interest" description="Disordered" evidence="1">
    <location>
        <begin position="375"/>
        <end position="418"/>
    </location>
</feature>
<comment type="caution">
    <text evidence="3">The sequence shown here is derived from an EMBL/GenBank/DDBJ whole genome shotgun (WGS) entry which is preliminary data.</text>
</comment>
<feature type="region of interest" description="Disordered" evidence="1">
    <location>
        <begin position="148"/>
        <end position="218"/>
    </location>
</feature>
<organism evidence="3 4">
    <name type="scientific">Cotesia congregata</name>
    <name type="common">Parasitoid wasp</name>
    <name type="synonym">Apanteles congregatus</name>
    <dbReference type="NCBI Taxonomy" id="51543"/>
    <lineage>
        <taxon>Eukaryota</taxon>
        <taxon>Metazoa</taxon>
        <taxon>Ecdysozoa</taxon>
        <taxon>Arthropoda</taxon>
        <taxon>Hexapoda</taxon>
        <taxon>Insecta</taxon>
        <taxon>Pterygota</taxon>
        <taxon>Neoptera</taxon>
        <taxon>Endopterygota</taxon>
        <taxon>Hymenoptera</taxon>
        <taxon>Apocrita</taxon>
        <taxon>Ichneumonoidea</taxon>
        <taxon>Braconidae</taxon>
        <taxon>Microgastrinae</taxon>
        <taxon>Cotesia</taxon>
    </lineage>
</organism>
<feature type="region of interest" description="Disordered" evidence="1">
    <location>
        <begin position="925"/>
        <end position="1004"/>
    </location>
</feature>
<feature type="chain" id="PRO_5035205575" evidence="2">
    <location>
        <begin position="21"/>
        <end position="1004"/>
    </location>
</feature>
<feature type="compositionally biased region" description="Polar residues" evidence="1">
    <location>
        <begin position="668"/>
        <end position="692"/>
    </location>
</feature>
<evidence type="ECO:0000256" key="2">
    <source>
        <dbReference type="SAM" id="SignalP"/>
    </source>
</evidence>
<feature type="signal peptide" evidence="2">
    <location>
        <begin position="1"/>
        <end position="20"/>
    </location>
</feature>
<name>A0A8J2HN92_COTCN</name>
<feature type="compositionally biased region" description="Gly residues" evidence="1">
    <location>
        <begin position="99"/>
        <end position="112"/>
    </location>
</feature>
<feature type="compositionally biased region" description="Polar residues" evidence="1">
    <location>
        <begin position="406"/>
        <end position="418"/>
    </location>
</feature>
<feature type="region of interest" description="Disordered" evidence="1">
    <location>
        <begin position="786"/>
        <end position="815"/>
    </location>
</feature>
<feature type="compositionally biased region" description="Low complexity" evidence="1">
    <location>
        <begin position="379"/>
        <end position="394"/>
    </location>
</feature>
<feature type="compositionally biased region" description="Polar residues" evidence="1">
    <location>
        <begin position="153"/>
        <end position="201"/>
    </location>
</feature>
<feature type="compositionally biased region" description="Basic and acidic residues" evidence="1">
    <location>
        <begin position="579"/>
        <end position="588"/>
    </location>
</feature>